<feature type="coiled-coil region" evidence="1">
    <location>
        <begin position="240"/>
        <end position="286"/>
    </location>
</feature>
<accession>A0A3G5ACE8</accession>
<name>A0A3G5ACE8_9VIRU</name>
<evidence type="ECO:0000256" key="1">
    <source>
        <dbReference type="SAM" id="Coils"/>
    </source>
</evidence>
<reference evidence="2" key="1">
    <citation type="submission" date="2018-10" db="EMBL/GenBank/DDBJ databases">
        <title>Hidden diversity of soil giant viruses.</title>
        <authorList>
            <person name="Schulz F."/>
            <person name="Alteio L."/>
            <person name="Goudeau D."/>
            <person name="Ryan E.M."/>
            <person name="Malmstrom R.R."/>
            <person name="Blanchard J."/>
            <person name="Woyke T."/>
        </authorList>
    </citation>
    <scope>NUCLEOTIDE SEQUENCE</scope>
    <source>
        <strain evidence="2">HYV1</strain>
    </source>
</reference>
<protein>
    <submittedName>
        <fullName evidence="2">Uncharacterized protein</fullName>
    </submittedName>
</protein>
<gene>
    <name evidence="2" type="ORF">Hyperionvirus8_37</name>
</gene>
<sequence length="293" mass="34103">MEYLTNYEDRSPENIVCSDILNVTILYSKIHIFNGDTQYPLQKFWFLLPNIKIIKQTRTQIEIALPNTNNKFIDYLDKLDAAVHQMMCDKFKFNFKKYISHRHEKYAPIILSLDSMTSVFFDENNEIIKNNFSTIKYESHVTLSILIELSDIIIGENDYWINYTAKQLKFNSTFSTTKKSIFSVVDDQISNEDSIECLDTNISPKGIPDAPPLTPMVFGKKSSNGKSKAKKLVAPFVVSVDDLTDQINKMRNKKQQKDEEQMDNQIEKMMNEIKQFRDKQKKITDTYEAIELA</sequence>
<proteinExistence type="predicted"/>
<keyword evidence="1" id="KW-0175">Coiled coil</keyword>
<evidence type="ECO:0000313" key="2">
    <source>
        <dbReference type="EMBL" id="AYV83553.1"/>
    </source>
</evidence>
<dbReference type="EMBL" id="MK072390">
    <property type="protein sequence ID" value="AYV83553.1"/>
    <property type="molecule type" value="Genomic_DNA"/>
</dbReference>
<organism evidence="2">
    <name type="scientific">Hyperionvirus sp</name>
    <dbReference type="NCBI Taxonomy" id="2487770"/>
    <lineage>
        <taxon>Viruses</taxon>
        <taxon>Varidnaviria</taxon>
        <taxon>Bamfordvirae</taxon>
        <taxon>Nucleocytoviricota</taxon>
        <taxon>Megaviricetes</taxon>
        <taxon>Imitervirales</taxon>
        <taxon>Mimiviridae</taxon>
        <taxon>Klosneuvirinae</taxon>
    </lineage>
</organism>